<name>A0A848L2Z1_9ACTN</name>
<dbReference type="Pfam" id="PF00205">
    <property type="entry name" value="TPP_enzyme_M"/>
    <property type="match status" value="1"/>
</dbReference>
<dbReference type="Pfam" id="PF02776">
    <property type="entry name" value="TPP_enzyme_N"/>
    <property type="match status" value="1"/>
</dbReference>
<dbReference type="GO" id="GO:0005948">
    <property type="term" value="C:acetolactate synthase complex"/>
    <property type="evidence" value="ECO:0007669"/>
    <property type="project" value="TreeGrafter"/>
</dbReference>
<dbReference type="InterPro" id="IPR012000">
    <property type="entry name" value="Thiamin_PyroP_enz_cen_dom"/>
</dbReference>
<evidence type="ECO:0000259" key="13">
    <source>
        <dbReference type="Pfam" id="PF02776"/>
    </source>
</evidence>
<dbReference type="PANTHER" id="PTHR18968">
    <property type="entry name" value="THIAMINE PYROPHOSPHATE ENZYMES"/>
    <property type="match status" value="1"/>
</dbReference>
<dbReference type="CDD" id="cd07035">
    <property type="entry name" value="TPP_PYR_POX_like"/>
    <property type="match status" value="1"/>
</dbReference>
<dbReference type="UniPathway" id="UPA00047">
    <property type="reaction ID" value="UER00055"/>
</dbReference>
<keyword evidence="5" id="KW-0285">Flavoprotein</keyword>
<comment type="caution">
    <text evidence="14">The sequence shown here is derived from an EMBL/GenBank/DDBJ whole genome shotgun (WGS) entry which is preliminary data.</text>
</comment>
<evidence type="ECO:0000256" key="6">
    <source>
        <dbReference type="ARBA" id="ARBA00022827"/>
    </source>
</evidence>
<evidence type="ECO:0000259" key="11">
    <source>
        <dbReference type="Pfam" id="PF00205"/>
    </source>
</evidence>
<dbReference type="EC" id="2.2.1.6" evidence="4"/>
<dbReference type="EMBL" id="JABBNB010000052">
    <property type="protein sequence ID" value="NMO05136.1"/>
    <property type="molecule type" value="Genomic_DNA"/>
</dbReference>
<feature type="domain" description="Thiamine pyrophosphate enzyme central" evidence="11">
    <location>
        <begin position="191"/>
        <end position="297"/>
    </location>
</feature>
<dbReference type="RefSeq" id="WP_170197641.1">
    <property type="nucleotide sequence ID" value="NZ_JABBNB010000052.1"/>
</dbReference>
<evidence type="ECO:0000256" key="10">
    <source>
        <dbReference type="RuleBase" id="RU362132"/>
    </source>
</evidence>
<sequence length="531" mass="54720">MTVAEAIIEFLAEQGISGIFGVHGANSEDLFTAALRRGDITVTVAKHEFGAGAMADGASRIIGRPSCVVTTSGGAAMNIVAALAEAYESRVPLLALIGCAPTTGEGRGAFQDMVTPPVTVDAESTFRSVTGFTAKVGSVDDLGSALHAAFDALRRGLPAAILLPKNVQTASATAITPTEPRPHEITEVPASAIALLRSASNPVIMLGENISRALRPDDAVALASIGAVVVATPNGRDACPLSLTAGITGIMGHPSAHDAIERADLILVIGSRLSMTDRAGLDAALDRIPTVHIDCEPPLRPVTAHVPTTDLTSWITMLPKVFQSRLRPAPLAVRPLAVAQPPDVGLTCTAAIIALAPSIPLNCNIFADAGNTGAAAVHHLPIGSGNRFVVALGMGGMGWAIAAGIGAARTTGRRSVIIAGDGAFFMHGMEIHTALEYSLPVTLIVMNNNAHAMCVTREKKFFPDVASINTFGHTDIGAGLAAMFPRLDVRTATTADDAATAAAELFTSPTSTNCLVIQTDPCEIPPFATLI</sequence>
<dbReference type="InterPro" id="IPR029035">
    <property type="entry name" value="DHS-like_NAD/FAD-binding_dom"/>
</dbReference>
<accession>A0A848L2Z1</accession>
<dbReference type="InterPro" id="IPR012001">
    <property type="entry name" value="Thiamin_PyroP_enz_TPP-bd_dom"/>
</dbReference>
<dbReference type="InterPro" id="IPR011766">
    <property type="entry name" value="TPP_enzyme_TPP-bd"/>
</dbReference>
<dbReference type="Gene3D" id="3.40.50.970">
    <property type="match status" value="2"/>
</dbReference>
<dbReference type="SUPFAM" id="SSF52467">
    <property type="entry name" value="DHS-like NAD/FAD-binding domain"/>
    <property type="match status" value="1"/>
</dbReference>
<comment type="similarity">
    <text evidence="3 10">Belongs to the TPP enzyme family.</text>
</comment>
<dbReference type="UniPathway" id="UPA00049">
    <property type="reaction ID" value="UER00059"/>
</dbReference>
<dbReference type="CDD" id="cd00568">
    <property type="entry name" value="TPP_enzymes"/>
    <property type="match status" value="1"/>
</dbReference>
<keyword evidence="8" id="KW-0028">Amino-acid biosynthesis</keyword>
<comment type="pathway">
    <text evidence="1">Amino-acid biosynthesis; L-isoleucine biosynthesis; L-isoleucine from 2-oxobutanoate: step 1/4.</text>
</comment>
<dbReference type="InterPro" id="IPR029061">
    <property type="entry name" value="THDP-binding"/>
</dbReference>
<evidence type="ECO:0000256" key="9">
    <source>
        <dbReference type="ARBA" id="ARBA00048670"/>
    </source>
</evidence>
<dbReference type="GO" id="GO:0009099">
    <property type="term" value="P:L-valine biosynthetic process"/>
    <property type="evidence" value="ECO:0007669"/>
    <property type="project" value="UniProtKB-UniPathway"/>
</dbReference>
<evidence type="ECO:0000313" key="14">
    <source>
        <dbReference type="EMBL" id="NMO05136.1"/>
    </source>
</evidence>
<evidence type="ECO:0000256" key="7">
    <source>
        <dbReference type="ARBA" id="ARBA00023052"/>
    </source>
</evidence>
<keyword evidence="6" id="KW-0274">FAD</keyword>
<dbReference type="GO" id="GO:0009097">
    <property type="term" value="P:isoleucine biosynthetic process"/>
    <property type="evidence" value="ECO:0007669"/>
    <property type="project" value="UniProtKB-UniPathway"/>
</dbReference>
<proteinExistence type="inferred from homology"/>
<dbReference type="Proteomes" id="UP000550729">
    <property type="component" value="Unassembled WGS sequence"/>
</dbReference>
<dbReference type="PANTHER" id="PTHR18968:SF167">
    <property type="entry name" value="ACETOLACTATE SYNTHASE LARGE SUBUNIT ILVB2-RELATED"/>
    <property type="match status" value="1"/>
</dbReference>
<dbReference type="Gene3D" id="3.40.50.1220">
    <property type="entry name" value="TPP-binding domain"/>
    <property type="match status" value="1"/>
</dbReference>
<evidence type="ECO:0000256" key="4">
    <source>
        <dbReference type="ARBA" id="ARBA00013145"/>
    </source>
</evidence>
<gene>
    <name evidence="14" type="ORF">HH308_28360</name>
</gene>
<evidence type="ECO:0000256" key="3">
    <source>
        <dbReference type="ARBA" id="ARBA00007812"/>
    </source>
</evidence>
<dbReference type="GO" id="GO:0000287">
    <property type="term" value="F:magnesium ion binding"/>
    <property type="evidence" value="ECO:0007669"/>
    <property type="project" value="InterPro"/>
</dbReference>
<keyword evidence="7 10" id="KW-0786">Thiamine pyrophosphate</keyword>
<organism evidence="14 15">
    <name type="scientific">Gordonia asplenii</name>
    <dbReference type="NCBI Taxonomy" id="2725283"/>
    <lineage>
        <taxon>Bacteria</taxon>
        <taxon>Bacillati</taxon>
        <taxon>Actinomycetota</taxon>
        <taxon>Actinomycetes</taxon>
        <taxon>Mycobacteriales</taxon>
        <taxon>Gordoniaceae</taxon>
        <taxon>Gordonia</taxon>
    </lineage>
</organism>
<keyword evidence="8" id="KW-0100">Branched-chain amino acid biosynthesis</keyword>
<dbReference type="InterPro" id="IPR045229">
    <property type="entry name" value="TPP_enz"/>
</dbReference>
<reference evidence="14 15" key="1">
    <citation type="submission" date="2020-04" db="EMBL/GenBank/DDBJ databases">
        <title>Gordonia sp. nov. TBRC 11910.</title>
        <authorList>
            <person name="Suriyachadkun C."/>
        </authorList>
    </citation>
    <scope>NUCLEOTIDE SEQUENCE [LARGE SCALE GENOMIC DNA]</scope>
    <source>
        <strain evidence="14 15">TBRC 11910</strain>
    </source>
</reference>
<feature type="domain" description="Thiamine pyrophosphate enzyme N-terminal TPP-binding" evidence="13">
    <location>
        <begin position="1"/>
        <end position="113"/>
    </location>
</feature>
<evidence type="ECO:0000256" key="1">
    <source>
        <dbReference type="ARBA" id="ARBA00004974"/>
    </source>
</evidence>
<comment type="catalytic activity">
    <reaction evidence="9">
        <text>2 pyruvate + H(+) = (2S)-2-acetolactate + CO2</text>
        <dbReference type="Rhea" id="RHEA:25249"/>
        <dbReference type="ChEBI" id="CHEBI:15361"/>
        <dbReference type="ChEBI" id="CHEBI:15378"/>
        <dbReference type="ChEBI" id="CHEBI:16526"/>
        <dbReference type="ChEBI" id="CHEBI:58476"/>
        <dbReference type="EC" id="2.2.1.6"/>
    </reaction>
</comment>
<protein>
    <recommendedName>
        <fullName evidence="4">acetolactate synthase</fullName>
        <ecNumber evidence="4">2.2.1.6</ecNumber>
    </recommendedName>
</protein>
<dbReference type="GO" id="GO:0050660">
    <property type="term" value="F:flavin adenine dinucleotide binding"/>
    <property type="evidence" value="ECO:0007669"/>
    <property type="project" value="TreeGrafter"/>
</dbReference>
<evidence type="ECO:0000256" key="2">
    <source>
        <dbReference type="ARBA" id="ARBA00005025"/>
    </source>
</evidence>
<evidence type="ECO:0000259" key="12">
    <source>
        <dbReference type="Pfam" id="PF02775"/>
    </source>
</evidence>
<evidence type="ECO:0000256" key="5">
    <source>
        <dbReference type="ARBA" id="ARBA00022630"/>
    </source>
</evidence>
<evidence type="ECO:0000313" key="15">
    <source>
        <dbReference type="Proteomes" id="UP000550729"/>
    </source>
</evidence>
<dbReference type="Pfam" id="PF02775">
    <property type="entry name" value="TPP_enzyme_C"/>
    <property type="match status" value="1"/>
</dbReference>
<comment type="pathway">
    <text evidence="2">Amino-acid biosynthesis; L-valine biosynthesis; L-valine from pyruvate: step 1/4.</text>
</comment>
<keyword evidence="15" id="KW-1185">Reference proteome</keyword>
<evidence type="ECO:0000256" key="8">
    <source>
        <dbReference type="ARBA" id="ARBA00023304"/>
    </source>
</evidence>
<dbReference type="SUPFAM" id="SSF52518">
    <property type="entry name" value="Thiamin diphosphate-binding fold (THDP-binding)"/>
    <property type="match status" value="2"/>
</dbReference>
<feature type="domain" description="Thiamine pyrophosphate enzyme TPP-binding" evidence="12">
    <location>
        <begin position="368"/>
        <end position="506"/>
    </location>
</feature>
<dbReference type="GO" id="GO:0003984">
    <property type="term" value="F:acetolactate synthase activity"/>
    <property type="evidence" value="ECO:0007669"/>
    <property type="project" value="UniProtKB-EC"/>
</dbReference>
<dbReference type="AlphaFoldDB" id="A0A848L2Z1"/>
<dbReference type="GO" id="GO:0030976">
    <property type="term" value="F:thiamine pyrophosphate binding"/>
    <property type="evidence" value="ECO:0007669"/>
    <property type="project" value="InterPro"/>
</dbReference>